<accession>A0A451CWV6</accession>
<feature type="domain" description="Gcp-like" evidence="4">
    <location>
        <begin position="33"/>
        <end position="133"/>
    </location>
</feature>
<dbReference type="AlphaFoldDB" id="A0A451CWV6"/>
<reference evidence="5 6" key="1">
    <citation type="submission" date="2019-02" db="EMBL/GenBank/DDBJ databases">
        <authorList>
            <person name="Manzano-Marin A."/>
            <person name="Manzano-Marin A."/>
        </authorList>
    </citation>
    <scope>NUCLEOTIDE SEQUENCE [LARGE SCALE GENOMIC DNA]</scope>
    <source>
        <strain evidence="5 6">BuCisplendens/pseudotsugae</strain>
    </source>
</reference>
<dbReference type="InterPro" id="IPR022496">
    <property type="entry name" value="T6A_TsaB"/>
</dbReference>
<protein>
    <recommendedName>
        <fullName evidence="2">tRNA threonylcarbamoyladenosine biosynthesis protein TsaB</fullName>
    </recommendedName>
    <alternativeName>
        <fullName evidence="3">t(6)A37 threonylcarbamoyladenosine biosynthesis protein TsaB</fullName>
    </alternativeName>
</protein>
<dbReference type="RefSeq" id="WP_154060818.1">
    <property type="nucleotide sequence ID" value="NZ_LR217692.1"/>
</dbReference>
<dbReference type="GO" id="GO:0005829">
    <property type="term" value="C:cytosol"/>
    <property type="evidence" value="ECO:0007669"/>
    <property type="project" value="TreeGrafter"/>
</dbReference>
<dbReference type="OrthoDB" id="9809995at2"/>
<comment type="similarity">
    <text evidence="1">Belongs to the KAE1 / TsaD family. TsaB subfamily.</text>
</comment>
<dbReference type="Proteomes" id="UP000294466">
    <property type="component" value="Chromosome"/>
</dbReference>
<proteinExistence type="inferred from homology"/>
<evidence type="ECO:0000256" key="3">
    <source>
        <dbReference type="ARBA" id="ARBA00032446"/>
    </source>
</evidence>
<dbReference type="EMBL" id="LR217692">
    <property type="protein sequence ID" value="VFP77791.1"/>
    <property type="molecule type" value="Genomic_DNA"/>
</dbReference>
<dbReference type="InterPro" id="IPR000905">
    <property type="entry name" value="Gcp-like_dom"/>
</dbReference>
<evidence type="ECO:0000313" key="5">
    <source>
        <dbReference type="EMBL" id="VFP77791.1"/>
    </source>
</evidence>
<dbReference type="SUPFAM" id="SSF53067">
    <property type="entry name" value="Actin-like ATPase domain"/>
    <property type="match status" value="1"/>
</dbReference>
<dbReference type="GO" id="GO:0002949">
    <property type="term" value="P:tRNA threonylcarbamoyladenosine modification"/>
    <property type="evidence" value="ECO:0007669"/>
    <property type="project" value="InterPro"/>
</dbReference>
<dbReference type="InterPro" id="IPR043129">
    <property type="entry name" value="ATPase_NBD"/>
</dbReference>
<evidence type="ECO:0000313" key="6">
    <source>
        <dbReference type="Proteomes" id="UP000294466"/>
    </source>
</evidence>
<evidence type="ECO:0000256" key="2">
    <source>
        <dbReference type="ARBA" id="ARBA00019012"/>
    </source>
</evidence>
<dbReference type="PANTHER" id="PTHR11735">
    <property type="entry name" value="TRNA N6-ADENOSINE THREONYLCARBAMOYLTRANSFERASE"/>
    <property type="match status" value="1"/>
</dbReference>
<dbReference type="Pfam" id="PF00814">
    <property type="entry name" value="TsaD"/>
    <property type="match status" value="1"/>
</dbReference>
<gene>
    <name evidence="5" type="primary">tsaB</name>
    <name evidence="5" type="ORF">BUCISPPS3390_213</name>
</gene>
<dbReference type="NCBIfam" id="TIGR03725">
    <property type="entry name" value="T6A_YeaZ"/>
    <property type="match status" value="1"/>
</dbReference>
<organism evidence="5 6">
    <name type="scientific">Buchnera aphidicola</name>
    <name type="common">Cinara cf. splendens/pseudotsugae 3390</name>
    <dbReference type="NCBI Taxonomy" id="2518980"/>
    <lineage>
        <taxon>Bacteria</taxon>
        <taxon>Pseudomonadati</taxon>
        <taxon>Pseudomonadota</taxon>
        <taxon>Gammaproteobacteria</taxon>
        <taxon>Enterobacterales</taxon>
        <taxon>Erwiniaceae</taxon>
        <taxon>Buchnera</taxon>
    </lineage>
</organism>
<evidence type="ECO:0000256" key="1">
    <source>
        <dbReference type="ARBA" id="ARBA00010493"/>
    </source>
</evidence>
<name>A0A451CWV6_9GAMM</name>
<dbReference type="Gene3D" id="3.30.420.40">
    <property type="match status" value="2"/>
</dbReference>
<sequence>MIFTKTILALDTTLFSCSVSLLHKGIIYSLFKQCSKNHEKNVLSMITQLLNNANIALINVDLIACTIGPGSFTGIRISIGVSRTISIVYRIPVIGFSTLQILSEQSWNINKINRVLLTIQISKNQILWAKYLKKKTGLWTGHHTEKLFQNIYKIKKTIKCYSGIWSTVGLKMHMNNFKKNIKLFYTNITTPHAKYIIMCTVTYLKYNLKYKTTQLYPRYLHTIF</sequence>
<dbReference type="PANTHER" id="PTHR11735:SF11">
    <property type="entry name" value="TRNA THREONYLCARBAMOYLADENOSINE BIOSYNTHESIS PROTEIN TSAB"/>
    <property type="match status" value="1"/>
</dbReference>
<evidence type="ECO:0000259" key="4">
    <source>
        <dbReference type="Pfam" id="PF00814"/>
    </source>
</evidence>